<feature type="transmembrane region" description="Helical" evidence="1">
    <location>
        <begin position="35"/>
        <end position="54"/>
    </location>
</feature>
<organism evidence="2 3">
    <name type="scientific">Astathelohania contejeani</name>
    <dbReference type="NCBI Taxonomy" id="164912"/>
    <lineage>
        <taxon>Eukaryota</taxon>
        <taxon>Fungi</taxon>
        <taxon>Fungi incertae sedis</taxon>
        <taxon>Microsporidia</taxon>
        <taxon>Astathelohaniidae</taxon>
        <taxon>Astathelohania</taxon>
    </lineage>
</organism>
<dbReference type="Pfam" id="PF03134">
    <property type="entry name" value="TB2_DP1_HVA22"/>
    <property type="match status" value="1"/>
</dbReference>
<reference evidence="2 3" key="1">
    <citation type="submission" date="2019-01" db="EMBL/GenBank/DDBJ databases">
        <title>Genomes sequencing and comparative genomics of infectious freshwater microsporidia, Cucumispora dikerogammari and Thelohania contejeani.</title>
        <authorList>
            <person name="Cormier A."/>
            <person name="Giraud I."/>
            <person name="Wattier R."/>
            <person name="Teixeira M."/>
            <person name="Grandjean F."/>
            <person name="Rigaud T."/>
            <person name="Cordaux R."/>
        </authorList>
    </citation>
    <scope>NUCLEOTIDE SEQUENCE [LARGE SCALE GENOMIC DNA]</scope>
    <source>
        <strain evidence="2">T1</strain>
        <tissue evidence="2">Spores</tissue>
    </source>
</reference>
<evidence type="ECO:0000256" key="1">
    <source>
        <dbReference type="SAM" id="Phobius"/>
    </source>
</evidence>
<keyword evidence="1" id="KW-0812">Transmembrane</keyword>
<sequence>MLIKTLINTLTILLILSNMFAYYKCKKTKACDKHLTYYFIIMSLFLAFDFIIFHQKKYQFIKFLLILWLSIPSFGAPAYIYHRFIECYFKNNEVKIDYVAKNIKRPIKWIIIKCPNMKTVKIGIRRNIIAINKQINTVKQEKAANSMQTQDAITDAINEITDNVINPFKE</sequence>
<dbReference type="Proteomes" id="UP001516464">
    <property type="component" value="Unassembled WGS sequence"/>
</dbReference>
<comment type="caution">
    <text evidence="2">The sequence shown here is derived from an EMBL/GenBank/DDBJ whole genome shotgun (WGS) entry which is preliminary data.</text>
</comment>
<evidence type="ECO:0000313" key="2">
    <source>
        <dbReference type="EMBL" id="KAF7684330.1"/>
    </source>
</evidence>
<evidence type="ECO:0000313" key="3">
    <source>
        <dbReference type="Proteomes" id="UP001516464"/>
    </source>
</evidence>
<proteinExistence type="predicted"/>
<feature type="transmembrane region" description="Helical" evidence="1">
    <location>
        <begin position="6"/>
        <end position="23"/>
    </location>
</feature>
<feature type="transmembrane region" description="Helical" evidence="1">
    <location>
        <begin position="60"/>
        <end position="81"/>
    </location>
</feature>
<dbReference type="InterPro" id="IPR004345">
    <property type="entry name" value="TB2_DP1_HVA22"/>
</dbReference>
<protein>
    <submittedName>
        <fullName evidence="2">Uncharacterized protein</fullName>
    </submittedName>
</protein>
<name>A0ABQ7I1N8_9MICR</name>
<keyword evidence="3" id="KW-1185">Reference proteome</keyword>
<keyword evidence="1" id="KW-1133">Transmembrane helix</keyword>
<accession>A0ABQ7I1N8</accession>
<gene>
    <name evidence="2" type="ORF">TCON_0483</name>
</gene>
<dbReference type="EMBL" id="SBIQ01000018">
    <property type="protein sequence ID" value="KAF7684330.1"/>
    <property type="molecule type" value="Genomic_DNA"/>
</dbReference>
<keyword evidence="1" id="KW-0472">Membrane</keyword>